<comment type="caution">
    <text evidence="1">The sequence shown here is derived from an EMBL/GenBank/DDBJ whole genome shotgun (WGS) entry which is preliminary data.</text>
</comment>
<keyword evidence="2" id="KW-1185">Reference proteome</keyword>
<dbReference type="Proteomes" id="UP000295722">
    <property type="component" value="Unassembled WGS sequence"/>
</dbReference>
<proteinExistence type="predicted"/>
<dbReference type="OrthoDB" id="9918106at2"/>
<reference evidence="1 2" key="1">
    <citation type="submission" date="2019-03" db="EMBL/GenBank/DDBJ databases">
        <title>Paraburkholderia sp. 4M-K11, isolated from subtropical forest soil.</title>
        <authorList>
            <person name="Gao Z.-H."/>
            <person name="Qiu L.-H."/>
        </authorList>
    </citation>
    <scope>NUCLEOTIDE SEQUENCE [LARGE SCALE GENOMIC DNA]</scope>
    <source>
        <strain evidence="1 2">4M-K11</strain>
    </source>
</reference>
<evidence type="ECO:0000313" key="1">
    <source>
        <dbReference type="EMBL" id="TDG25894.1"/>
    </source>
</evidence>
<accession>A0A4V2ZZM0</accession>
<protein>
    <submittedName>
        <fullName evidence="1">Uncharacterized protein</fullName>
    </submittedName>
</protein>
<name>A0A4V2ZZM0_9BURK</name>
<evidence type="ECO:0000313" key="2">
    <source>
        <dbReference type="Proteomes" id="UP000295722"/>
    </source>
</evidence>
<gene>
    <name evidence="1" type="ORF">EYW47_00550</name>
</gene>
<dbReference type="AlphaFoldDB" id="A0A4V2ZZM0"/>
<sequence length="63" mass="7505">MSVNLKMFDAAEVQRKQTLREWAEYVDSVEERIARAREQLGDRYLLHPSNRVVRRVRPYGSVK</sequence>
<dbReference type="RefSeq" id="WP_133192946.1">
    <property type="nucleotide sequence ID" value="NZ_JBHUCW010000015.1"/>
</dbReference>
<dbReference type="EMBL" id="SMRP01000001">
    <property type="protein sequence ID" value="TDG25894.1"/>
    <property type="molecule type" value="Genomic_DNA"/>
</dbReference>
<organism evidence="1 2">
    <name type="scientific">Paraburkholderia silviterrae</name>
    <dbReference type="NCBI Taxonomy" id="2528715"/>
    <lineage>
        <taxon>Bacteria</taxon>
        <taxon>Pseudomonadati</taxon>
        <taxon>Pseudomonadota</taxon>
        <taxon>Betaproteobacteria</taxon>
        <taxon>Burkholderiales</taxon>
        <taxon>Burkholderiaceae</taxon>
        <taxon>Paraburkholderia</taxon>
    </lineage>
</organism>